<evidence type="ECO:0000313" key="2">
    <source>
        <dbReference type="EMBL" id="SDR48373.1"/>
    </source>
</evidence>
<dbReference type="Proteomes" id="UP000199365">
    <property type="component" value="Unassembled WGS sequence"/>
</dbReference>
<keyword evidence="3" id="KW-1185">Reference proteome</keyword>
<gene>
    <name evidence="2" type="ORF">SAMN05445850_4688</name>
</gene>
<dbReference type="InterPro" id="IPR005490">
    <property type="entry name" value="LD_TPept_cat_dom"/>
</dbReference>
<proteinExistence type="predicted"/>
<evidence type="ECO:0000313" key="3">
    <source>
        <dbReference type="Proteomes" id="UP000199365"/>
    </source>
</evidence>
<organism evidence="2 3">
    <name type="scientific">Paraburkholderia tuberum</name>
    <dbReference type="NCBI Taxonomy" id="157910"/>
    <lineage>
        <taxon>Bacteria</taxon>
        <taxon>Pseudomonadati</taxon>
        <taxon>Pseudomonadota</taxon>
        <taxon>Betaproteobacteria</taxon>
        <taxon>Burkholderiales</taxon>
        <taxon>Burkholderiaceae</taxon>
        <taxon>Paraburkholderia</taxon>
    </lineage>
</organism>
<dbReference type="CDD" id="cd16913">
    <property type="entry name" value="YkuD_like"/>
    <property type="match status" value="1"/>
</dbReference>
<reference evidence="3" key="1">
    <citation type="submission" date="2016-10" db="EMBL/GenBank/DDBJ databases">
        <authorList>
            <person name="Varghese N."/>
            <person name="Submissions S."/>
        </authorList>
    </citation>
    <scope>NUCLEOTIDE SEQUENCE [LARGE SCALE GENOMIC DNA]</scope>
    <source>
        <strain evidence="3">DUS833</strain>
    </source>
</reference>
<dbReference type="EMBL" id="FNKX01000002">
    <property type="protein sequence ID" value="SDR48373.1"/>
    <property type="molecule type" value="Genomic_DNA"/>
</dbReference>
<name>A0A1H1JEN7_9BURK</name>
<sequence>MVWIYKHESHLLYHNDKLITDKGYSGKGEHKNKHSSQYVRDWGPIPVGLYEITAPFPHPKTGPFSMRLNPVCGTCLGERSAFMIHGDSQTDPGNASNGCIVLHLPYRKQIWNSGDRMLRATLIKSTECAPQAL</sequence>
<dbReference type="Pfam" id="PF10908">
    <property type="entry name" value="Tlde1_dom"/>
    <property type="match status" value="1"/>
</dbReference>
<dbReference type="InterPro" id="IPR021225">
    <property type="entry name" value="Tlde1_dom"/>
</dbReference>
<accession>A0A1H1JEN7</accession>
<dbReference type="STRING" id="157910.SAMN05445850_4688"/>
<feature type="domain" description="Tlde1" evidence="1">
    <location>
        <begin position="22"/>
        <end position="112"/>
    </location>
</feature>
<protein>
    <recommendedName>
        <fullName evidence="1">Tlde1 domain-containing protein</fullName>
    </recommendedName>
</protein>
<dbReference type="GO" id="GO:0016740">
    <property type="term" value="F:transferase activity"/>
    <property type="evidence" value="ECO:0007669"/>
    <property type="project" value="InterPro"/>
</dbReference>
<dbReference type="AlphaFoldDB" id="A0A1H1JEN7"/>
<evidence type="ECO:0000259" key="1">
    <source>
        <dbReference type="Pfam" id="PF10908"/>
    </source>
</evidence>